<evidence type="ECO:0000313" key="3">
    <source>
        <dbReference type="EMBL" id="GEX32115.1"/>
    </source>
</evidence>
<feature type="region of interest" description="Disordered" evidence="1">
    <location>
        <begin position="420"/>
        <end position="465"/>
    </location>
</feature>
<reference evidence="3" key="1">
    <citation type="journal article" date="2019" name="Sci. Rep.">
        <title>Draft genome of Tanacetum cinerariifolium, the natural source of mosquito coil.</title>
        <authorList>
            <person name="Yamashiro T."/>
            <person name="Shiraishi A."/>
            <person name="Satake H."/>
            <person name="Nakayama K."/>
        </authorList>
    </citation>
    <scope>NUCLEOTIDE SEQUENCE</scope>
</reference>
<sequence length="633" mass="72594">MPIKVAKEKAQRRLEDAKKLLEAAEKRFGGNVATKNTQRNLLKQQYGNFTASSSEILDQTFDRLQKLVNQLELLGEKLSQEDVNQKLLRSLSPEWNTHVVVWRNKADLDTISMDDLYNNLKCEYDWSDQAEEETVKILKSHNEPLSKDLKKSELMVLGYKTGLKSVEERLEFYKTNESIYLEDIKVLKVKIQIKYIAIRELRKKLNTAQKEKDGIQLEVDKFVNASKTLYKLIDCQIVGNCKKGLGYESYNAVPPPYTGNFMPLEPDLSFTRFDEFVSEPVDENSKAKPSEEEPKVVRKNNDALIIKEWVSDNEEDDVNQPKIEKKIVRPSIVKKEFVNSKLQKKTVRKIVNQNTIFKLYETIWVSCYHFYAKDHLGKFNGKADEGFFVGYSLNIKAFRVFNSRTKIVEENLHIRFSENTPNVVGTKSNDNAGQARKESEHVDEDPRQKSECKDQEKETNVNSTNNVNAASITLVEIKTSKPKAKGIVLQEQSESITTTTTTISLKKSQDKGKAIIIEDHVKPNKKVQIMLNEETAKNLQAEFDKEQRIARKKAKKELVANIALIEEYFITELVEGSSKRVGEELTQESVKMQKLDDDKETAELKQLMKIIPDEEEVEIDAISLAVKSPNIID</sequence>
<accession>A0A699H4C5</accession>
<comment type="caution">
    <text evidence="3">The sequence shown here is derived from an EMBL/GenBank/DDBJ whole genome shotgun (WGS) entry which is preliminary data.</text>
</comment>
<proteinExistence type="predicted"/>
<protein>
    <recommendedName>
        <fullName evidence="2">Retroviral polymerase SH3-like domain-containing protein</fullName>
    </recommendedName>
</protein>
<gene>
    <name evidence="3" type="ORF">Tci_304090</name>
</gene>
<organism evidence="3">
    <name type="scientific">Tanacetum cinerariifolium</name>
    <name type="common">Dalmatian daisy</name>
    <name type="synonym">Chrysanthemum cinerariifolium</name>
    <dbReference type="NCBI Taxonomy" id="118510"/>
    <lineage>
        <taxon>Eukaryota</taxon>
        <taxon>Viridiplantae</taxon>
        <taxon>Streptophyta</taxon>
        <taxon>Embryophyta</taxon>
        <taxon>Tracheophyta</taxon>
        <taxon>Spermatophyta</taxon>
        <taxon>Magnoliopsida</taxon>
        <taxon>eudicotyledons</taxon>
        <taxon>Gunneridae</taxon>
        <taxon>Pentapetalae</taxon>
        <taxon>asterids</taxon>
        <taxon>campanulids</taxon>
        <taxon>Asterales</taxon>
        <taxon>Asteraceae</taxon>
        <taxon>Asteroideae</taxon>
        <taxon>Anthemideae</taxon>
        <taxon>Anthemidinae</taxon>
        <taxon>Tanacetum</taxon>
    </lineage>
</organism>
<name>A0A699H4C5_TANCI</name>
<feature type="domain" description="Retroviral polymerase SH3-like" evidence="2">
    <location>
        <begin position="367"/>
        <end position="421"/>
    </location>
</feature>
<dbReference type="Pfam" id="PF25597">
    <property type="entry name" value="SH3_retrovirus"/>
    <property type="match status" value="1"/>
</dbReference>
<dbReference type="Pfam" id="PF14223">
    <property type="entry name" value="Retrotran_gag_2"/>
    <property type="match status" value="1"/>
</dbReference>
<feature type="compositionally biased region" description="Polar residues" evidence="1">
    <location>
        <begin position="420"/>
        <end position="432"/>
    </location>
</feature>
<dbReference type="AlphaFoldDB" id="A0A699H4C5"/>
<dbReference type="InterPro" id="IPR057670">
    <property type="entry name" value="SH3_retrovirus"/>
</dbReference>
<evidence type="ECO:0000256" key="1">
    <source>
        <dbReference type="SAM" id="MobiDB-lite"/>
    </source>
</evidence>
<dbReference type="EMBL" id="BKCJ010101525">
    <property type="protein sequence ID" value="GEX32115.1"/>
    <property type="molecule type" value="Genomic_DNA"/>
</dbReference>
<feature type="compositionally biased region" description="Basic and acidic residues" evidence="1">
    <location>
        <begin position="435"/>
        <end position="459"/>
    </location>
</feature>
<evidence type="ECO:0000259" key="2">
    <source>
        <dbReference type="Pfam" id="PF25597"/>
    </source>
</evidence>